<dbReference type="PATRIC" id="fig|718251.5.peg.3061"/>
<dbReference type="KEGG" id="etd:ETAF_2934"/>
<organism evidence="1 2">
    <name type="scientific">Edwardsiella tarda (strain FL6-60)</name>
    <dbReference type="NCBI Taxonomy" id="718251"/>
    <lineage>
        <taxon>Bacteria</taxon>
        <taxon>Pseudomonadati</taxon>
        <taxon>Pseudomonadota</taxon>
        <taxon>Gammaproteobacteria</taxon>
        <taxon>Enterobacterales</taxon>
        <taxon>Hafniaceae</taxon>
        <taxon>Edwardsiella</taxon>
    </lineage>
</organism>
<reference evidence="1 2" key="2">
    <citation type="journal article" date="2011" name="BMC Immunol.">
        <title>Comparison of static immersion and intravenous injection systems for exposure of zebrafish embryos to the natural pathogen Edwardsiella tarda.</title>
        <authorList>
            <person name="van Soest J.J."/>
            <person name="Stockhammer O.W."/>
            <person name="Ordas A."/>
            <person name="Bloemberg G.V."/>
            <person name="Spaink H.P."/>
            <person name="Meijer A.H."/>
        </authorList>
    </citation>
    <scope>NUCLEOTIDE SEQUENCE [LARGE SCALE GENOMIC DNA]</scope>
    <source>
        <strain evidence="1 2">FL6-60</strain>
    </source>
</reference>
<gene>
    <name evidence="1" type="ordered locus">ETAF_2934</name>
</gene>
<accession>A0A0H3DYG5</accession>
<reference evidence="2" key="1">
    <citation type="submission" date="2010-08" db="EMBL/GenBank/DDBJ databases">
        <title>Genome comparisons of Edwardsiella bacteria analysed using deep sequencing technology.</title>
        <authorList>
            <person name="van Soest J.J."/>
            <person name="Henkel C.V."/>
            <person name="Jansen H.J."/>
            <person name="van den Hondel C.A.M.J.J."/>
            <person name="Bloemberg G.V."/>
            <person name="Meijer A.H."/>
            <person name="Spaink H.P."/>
        </authorList>
    </citation>
    <scope>NUCLEOTIDE SEQUENCE [LARGE SCALE GENOMIC DNA]</scope>
    <source>
        <strain evidence="2">FL6-60</strain>
    </source>
</reference>
<dbReference type="EMBL" id="CP002154">
    <property type="protein sequence ID" value="ADM43036.1"/>
    <property type="molecule type" value="Genomic_DNA"/>
</dbReference>
<dbReference type="Pfam" id="PF09526">
    <property type="entry name" value="DUF2387"/>
    <property type="match status" value="1"/>
</dbReference>
<dbReference type="AlphaFoldDB" id="A0A0H3DYG5"/>
<dbReference type="HOGENOM" id="CLU_186875_0_0_6"/>
<keyword evidence="2" id="KW-1185">Reference proteome</keyword>
<protein>
    <submittedName>
        <fullName evidence="1">Uncharacterized protein</fullName>
    </submittedName>
</protein>
<dbReference type="NCBIfam" id="TIGR02443">
    <property type="entry name" value="YheV family putative zinc ribbon protein"/>
    <property type="match status" value="1"/>
</dbReference>
<proteinExistence type="predicted"/>
<evidence type="ECO:0000313" key="2">
    <source>
        <dbReference type="Proteomes" id="UP000002230"/>
    </source>
</evidence>
<evidence type="ECO:0000313" key="1">
    <source>
        <dbReference type="EMBL" id="ADM43036.1"/>
    </source>
</evidence>
<dbReference type="Proteomes" id="UP000002230">
    <property type="component" value="Chromosome"/>
</dbReference>
<dbReference type="InterPro" id="IPR012658">
    <property type="entry name" value="YheV"/>
</dbReference>
<name>A0A0H3DYG5_EDWTF</name>
<sequence length="62" mass="6942">MKKRFIAGARCPACHAMDTLALWQVNEHEHVHEQVQCVRCGHRMTPPVPAGAPGRIIGRFKP</sequence>